<dbReference type="InterPro" id="IPR011009">
    <property type="entry name" value="Kinase-like_dom_sf"/>
</dbReference>
<dbReference type="PROSITE" id="PS00107">
    <property type="entry name" value="PROTEIN_KINASE_ATP"/>
    <property type="match status" value="1"/>
</dbReference>
<feature type="domain" description="Protein kinase" evidence="2">
    <location>
        <begin position="61"/>
        <end position="117"/>
    </location>
</feature>
<reference evidence="3" key="1">
    <citation type="submission" date="2020-11" db="EMBL/GenBank/DDBJ databases">
        <authorList>
            <person name="Tran Van P."/>
        </authorList>
    </citation>
    <scope>NUCLEOTIDE SEQUENCE</scope>
</reference>
<dbReference type="InterPro" id="IPR000719">
    <property type="entry name" value="Prot_kinase_dom"/>
</dbReference>
<sequence length="117" mass="13314">MLVCNESGSNPGPRHSIRPQSYTWESCTTLSNGRLFSLVLVYLNSVRLEGNPFPEDIKRKYAISYVLGAGGFGEVSLIFEKETCMKFALKKITKRPNQLKYISRETDILRKLDHVSE</sequence>
<dbReference type="EMBL" id="OD021427">
    <property type="protein sequence ID" value="CAD7419459.1"/>
    <property type="molecule type" value="Genomic_DNA"/>
</dbReference>
<accession>A0A7R9DRE3</accession>
<dbReference type="AlphaFoldDB" id="A0A7R9DRE3"/>
<organism evidence="3">
    <name type="scientific">Timema poppense</name>
    <name type="common">Walking stick</name>
    <dbReference type="NCBI Taxonomy" id="170557"/>
    <lineage>
        <taxon>Eukaryota</taxon>
        <taxon>Metazoa</taxon>
        <taxon>Ecdysozoa</taxon>
        <taxon>Arthropoda</taxon>
        <taxon>Hexapoda</taxon>
        <taxon>Insecta</taxon>
        <taxon>Pterygota</taxon>
        <taxon>Neoptera</taxon>
        <taxon>Polyneoptera</taxon>
        <taxon>Phasmatodea</taxon>
        <taxon>Timematodea</taxon>
        <taxon>Timematoidea</taxon>
        <taxon>Timematidae</taxon>
        <taxon>Timema</taxon>
    </lineage>
</organism>
<dbReference type="GO" id="GO:0005524">
    <property type="term" value="F:ATP binding"/>
    <property type="evidence" value="ECO:0007669"/>
    <property type="project" value="UniProtKB-UniRule"/>
</dbReference>
<name>A0A7R9DRE3_TIMPO</name>
<dbReference type="GO" id="GO:0004672">
    <property type="term" value="F:protein kinase activity"/>
    <property type="evidence" value="ECO:0007669"/>
    <property type="project" value="InterPro"/>
</dbReference>
<dbReference type="Gene3D" id="3.30.200.20">
    <property type="entry name" value="Phosphorylase Kinase, domain 1"/>
    <property type="match status" value="1"/>
</dbReference>
<evidence type="ECO:0000313" key="3">
    <source>
        <dbReference type="EMBL" id="CAD7419459.1"/>
    </source>
</evidence>
<evidence type="ECO:0000256" key="1">
    <source>
        <dbReference type="PROSITE-ProRule" id="PRU10141"/>
    </source>
</evidence>
<proteinExistence type="predicted"/>
<dbReference type="SUPFAM" id="SSF56112">
    <property type="entry name" value="Protein kinase-like (PK-like)"/>
    <property type="match status" value="1"/>
</dbReference>
<dbReference type="InterPro" id="IPR017441">
    <property type="entry name" value="Protein_kinase_ATP_BS"/>
</dbReference>
<protein>
    <recommendedName>
        <fullName evidence="2">Protein kinase domain-containing protein</fullName>
    </recommendedName>
</protein>
<evidence type="ECO:0000259" key="2">
    <source>
        <dbReference type="PROSITE" id="PS50011"/>
    </source>
</evidence>
<keyword evidence="1" id="KW-0547">Nucleotide-binding</keyword>
<gene>
    <name evidence="3" type="ORF">TPSB3V08_LOCUS12972</name>
</gene>
<feature type="binding site" evidence="1">
    <location>
        <position position="90"/>
    </location>
    <ligand>
        <name>ATP</name>
        <dbReference type="ChEBI" id="CHEBI:30616"/>
    </ligand>
</feature>
<dbReference type="PROSITE" id="PS50011">
    <property type="entry name" value="PROTEIN_KINASE_DOM"/>
    <property type="match status" value="1"/>
</dbReference>
<keyword evidence="1" id="KW-0067">ATP-binding</keyword>